<evidence type="ECO:0000256" key="1">
    <source>
        <dbReference type="SAM" id="MobiDB-lite"/>
    </source>
</evidence>
<feature type="region of interest" description="Disordered" evidence="1">
    <location>
        <begin position="36"/>
        <end position="85"/>
    </location>
</feature>
<evidence type="ECO:0000313" key="2">
    <source>
        <dbReference type="EMBL" id="CAG4957331.1"/>
    </source>
</evidence>
<sequence length="142" mass="15461">MMIGGVDLVTTVKNKRKLERQEKSLLRNKEIFDPNKPCCSRSLPDDDDLTIESTSSSNSVASSPYQSPKHVARLPKTPPPPKKKKLNLSSLALACDRTGVSDRAAAIIASSVLKDVGIISTKDPSGVIINASERTIFTRRRS</sequence>
<keyword evidence="3" id="KW-1185">Reference proteome</keyword>
<dbReference type="AlphaFoldDB" id="A0A8S3WFR8"/>
<feature type="compositionally biased region" description="Low complexity" evidence="1">
    <location>
        <begin position="53"/>
        <end position="67"/>
    </location>
</feature>
<accession>A0A8S3WFR8</accession>
<comment type="caution">
    <text evidence="2">The sequence shown here is derived from an EMBL/GenBank/DDBJ whole genome shotgun (WGS) entry which is preliminary data.</text>
</comment>
<organism evidence="2 3">
    <name type="scientific">Parnassius apollo</name>
    <name type="common">Apollo butterfly</name>
    <name type="synonym">Papilio apollo</name>
    <dbReference type="NCBI Taxonomy" id="110799"/>
    <lineage>
        <taxon>Eukaryota</taxon>
        <taxon>Metazoa</taxon>
        <taxon>Ecdysozoa</taxon>
        <taxon>Arthropoda</taxon>
        <taxon>Hexapoda</taxon>
        <taxon>Insecta</taxon>
        <taxon>Pterygota</taxon>
        <taxon>Neoptera</taxon>
        <taxon>Endopterygota</taxon>
        <taxon>Lepidoptera</taxon>
        <taxon>Glossata</taxon>
        <taxon>Ditrysia</taxon>
        <taxon>Papilionoidea</taxon>
        <taxon>Papilionidae</taxon>
        <taxon>Parnassiinae</taxon>
        <taxon>Parnassini</taxon>
        <taxon>Parnassius</taxon>
        <taxon>Parnassius</taxon>
    </lineage>
</organism>
<gene>
    <name evidence="2" type="ORF">PAPOLLO_LOCUS5694</name>
</gene>
<dbReference type="Proteomes" id="UP000691718">
    <property type="component" value="Unassembled WGS sequence"/>
</dbReference>
<protein>
    <submittedName>
        <fullName evidence="2">(apollo) hypothetical protein</fullName>
    </submittedName>
</protein>
<name>A0A8S3WFR8_PARAO</name>
<proteinExistence type="predicted"/>
<reference evidence="2" key="1">
    <citation type="submission" date="2021-04" db="EMBL/GenBank/DDBJ databases">
        <authorList>
            <person name="Tunstrom K."/>
        </authorList>
    </citation>
    <scope>NUCLEOTIDE SEQUENCE</scope>
</reference>
<evidence type="ECO:0000313" key="3">
    <source>
        <dbReference type="Proteomes" id="UP000691718"/>
    </source>
</evidence>
<dbReference type="EMBL" id="CAJQZP010000341">
    <property type="protein sequence ID" value="CAG4957331.1"/>
    <property type="molecule type" value="Genomic_DNA"/>
</dbReference>
<dbReference type="OrthoDB" id="6617942at2759"/>